<sequence length="155" mass="17963">MNLLSLATKYKDILTIGFSVLSFVIACTSLFFSGRTAWYDRSRLIIKGRVVYEPERNKAYKIEVIVLNVGRRDAVLEGILCHYECDRRGYSYIKEGVVIKEKQREIFTITFHDLIMTEDEGEVYQLENITILDIEGKEHKIPNSYGLVEKFAKNV</sequence>
<accession>A0A317PVQ3</accession>
<feature type="transmembrane region" description="Helical" evidence="1">
    <location>
        <begin position="13"/>
        <end position="33"/>
    </location>
</feature>
<proteinExistence type="predicted"/>
<name>A0A317PVQ3_9ENTR</name>
<keyword evidence="1" id="KW-1133">Transmembrane helix</keyword>
<keyword evidence="3" id="KW-1185">Reference proteome</keyword>
<gene>
    <name evidence="2" type="ORF">DES37_11462</name>
</gene>
<dbReference type="EMBL" id="QGTS01000014">
    <property type="protein sequence ID" value="PWW04966.1"/>
    <property type="molecule type" value="Genomic_DNA"/>
</dbReference>
<keyword evidence="1" id="KW-0472">Membrane</keyword>
<evidence type="ECO:0000313" key="3">
    <source>
        <dbReference type="Proteomes" id="UP000246744"/>
    </source>
</evidence>
<dbReference type="RefSeq" id="WP_110027514.1">
    <property type="nucleotide sequence ID" value="NZ_QGTS01000014.1"/>
</dbReference>
<reference evidence="2 3" key="1">
    <citation type="submission" date="2018-05" db="EMBL/GenBank/DDBJ databases">
        <title>Genomic Encyclopedia of Type Strains, Phase IV (KMG-IV): sequencing the most valuable type-strain genomes for metagenomic binning, comparative biology and taxonomic classification.</title>
        <authorList>
            <person name="Goeker M."/>
        </authorList>
    </citation>
    <scope>NUCLEOTIDE SEQUENCE [LARGE SCALE GENOMIC DNA]</scope>
    <source>
        <strain evidence="2 3">DSM 19579</strain>
    </source>
</reference>
<evidence type="ECO:0000256" key="1">
    <source>
        <dbReference type="SAM" id="Phobius"/>
    </source>
</evidence>
<organism evidence="2 3">
    <name type="scientific">Mangrovibacter plantisponsor</name>
    <dbReference type="NCBI Taxonomy" id="451513"/>
    <lineage>
        <taxon>Bacteria</taxon>
        <taxon>Pseudomonadati</taxon>
        <taxon>Pseudomonadota</taxon>
        <taxon>Gammaproteobacteria</taxon>
        <taxon>Enterobacterales</taxon>
        <taxon>Enterobacteriaceae</taxon>
        <taxon>Mangrovibacter</taxon>
    </lineage>
</organism>
<keyword evidence="1" id="KW-0812">Transmembrane</keyword>
<dbReference type="Proteomes" id="UP000246744">
    <property type="component" value="Unassembled WGS sequence"/>
</dbReference>
<comment type="caution">
    <text evidence="2">The sequence shown here is derived from an EMBL/GenBank/DDBJ whole genome shotgun (WGS) entry which is preliminary data.</text>
</comment>
<dbReference type="AlphaFoldDB" id="A0A317PVQ3"/>
<dbReference type="OrthoDB" id="9977712at2"/>
<protein>
    <submittedName>
        <fullName evidence="2">Uncharacterized protein</fullName>
    </submittedName>
</protein>
<evidence type="ECO:0000313" key="2">
    <source>
        <dbReference type="EMBL" id="PWW04966.1"/>
    </source>
</evidence>